<dbReference type="PRINTS" id="PR00368">
    <property type="entry name" value="FADPNR"/>
</dbReference>
<organism evidence="19 20">
    <name type="scientific">Thermanaerosceptrum fracticalcis</name>
    <dbReference type="NCBI Taxonomy" id="1712410"/>
    <lineage>
        <taxon>Bacteria</taxon>
        <taxon>Bacillati</taxon>
        <taxon>Bacillota</taxon>
        <taxon>Clostridia</taxon>
        <taxon>Eubacteriales</taxon>
        <taxon>Peptococcaceae</taxon>
        <taxon>Thermanaerosceptrum</taxon>
    </lineage>
</organism>
<dbReference type="InterPro" id="IPR016156">
    <property type="entry name" value="FAD/NAD-linked_Rdtase_dimer_sf"/>
</dbReference>
<comment type="similarity">
    <text evidence="2 16">Belongs to the class-I pyridine nucleotide-disulfide oxidoreductase family.</text>
</comment>
<dbReference type="InterPro" id="IPR006258">
    <property type="entry name" value="Lipoamide_DH"/>
</dbReference>
<dbReference type="GO" id="GO:0050660">
    <property type="term" value="F:flavin adenine dinucleotide binding"/>
    <property type="evidence" value="ECO:0007669"/>
    <property type="project" value="InterPro"/>
</dbReference>
<sequence>MNSDKYTIGVIGGGPGGYVAAIKAAQLGAKVLLVEKGQLGGTCLNRGCIPTKALLRSVEVIETVAHAKDYGVLVDKFSLDRSLLVKRKERVTAQLRQGVEGLLKANKVTVIKGTASFKDVHTIMVEVAAGETKEYNCDNFIIATGSKPAIINLPGIQGRNIMTSDEALELTYIPGRIAIIGGGVIGMEFATIYHALGSRVTVVEAMASILPAVDQEISQLLAKTLKHKGIEILTGAKILEIGDNAQGKTLTLEKDNARKVIEVDAILVAVGRAAETTGLNLEGIGVKLNGRNIAVDKYLITNLPNIYAIGDVIGGIQLAHVASQEGERAVLNILDKQLPMDYSIVPSCIYTIPEVACVGLTEDEVKKRGINYKVGRFPYVASGKALTHGDATGFAKIICDSQTGEILGAHLIGHNATDLISEMSLAMKLEGTIEEVADLIHPHPTISEIMKEAALDVTGHAIHIPPRK</sequence>
<evidence type="ECO:0000256" key="4">
    <source>
        <dbReference type="ARBA" id="ARBA00016961"/>
    </source>
</evidence>
<keyword evidence="20" id="KW-1185">Reference proteome</keyword>
<evidence type="ECO:0000313" key="20">
    <source>
        <dbReference type="Proteomes" id="UP000515847"/>
    </source>
</evidence>
<feature type="binding site" evidence="14">
    <location>
        <position position="204"/>
    </location>
    <ligand>
        <name>NAD(+)</name>
        <dbReference type="ChEBI" id="CHEBI:57540"/>
    </ligand>
</feature>
<dbReference type="GO" id="GO:0004148">
    <property type="term" value="F:dihydrolipoyl dehydrogenase (NADH) activity"/>
    <property type="evidence" value="ECO:0007669"/>
    <property type="project" value="UniProtKB-EC"/>
</dbReference>
<dbReference type="FunFam" id="3.30.390.30:FF:000001">
    <property type="entry name" value="Dihydrolipoyl dehydrogenase"/>
    <property type="match status" value="1"/>
</dbReference>
<keyword evidence="9 14" id="KW-0520">NAD</keyword>
<dbReference type="AlphaFoldDB" id="A0A7G6E4E4"/>
<feature type="domain" description="FAD/NAD(P)-binding" evidence="18">
    <location>
        <begin position="8"/>
        <end position="326"/>
    </location>
</feature>
<evidence type="ECO:0000256" key="6">
    <source>
        <dbReference type="ARBA" id="ARBA00022630"/>
    </source>
</evidence>
<evidence type="ECO:0000256" key="11">
    <source>
        <dbReference type="ARBA" id="ARBA00023284"/>
    </source>
</evidence>
<feature type="binding site" evidence="14">
    <location>
        <position position="271"/>
    </location>
    <ligand>
        <name>NAD(+)</name>
        <dbReference type="ChEBI" id="CHEBI:57540"/>
    </ligand>
</feature>
<dbReference type="OrthoDB" id="9807946at2"/>
<dbReference type="PIRSF" id="PIRSF000350">
    <property type="entry name" value="Mercury_reductase_MerA"/>
    <property type="match status" value="1"/>
</dbReference>
<evidence type="ECO:0000256" key="15">
    <source>
        <dbReference type="PIRSR" id="PIRSR000350-4"/>
    </source>
</evidence>
<dbReference type="InterPro" id="IPR050151">
    <property type="entry name" value="Class-I_Pyr_Nuc-Dis_Oxidored"/>
</dbReference>
<dbReference type="Pfam" id="PF02852">
    <property type="entry name" value="Pyr_redox_dim"/>
    <property type="match status" value="1"/>
</dbReference>
<feature type="domain" description="Pyridine nucleotide-disulphide oxidoreductase dimerisation" evidence="17">
    <location>
        <begin position="345"/>
        <end position="454"/>
    </location>
</feature>
<feature type="binding site" evidence="14">
    <location>
        <position position="311"/>
    </location>
    <ligand>
        <name>FAD</name>
        <dbReference type="ChEBI" id="CHEBI:57692"/>
    </ligand>
</feature>
<feature type="binding site" evidence="14">
    <location>
        <position position="52"/>
    </location>
    <ligand>
        <name>FAD</name>
        <dbReference type="ChEBI" id="CHEBI:57692"/>
    </ligand>
</feature>
<dbReference type="PROSITE" id="PS00076">
    <property type="entry name" value="PYRIDINE_REDOX_1"/>
    <property type="match status" value="1"/>
</dbReference>
<evidence type="ECO:0000256" key="14">
    <source>
        <dbReference type="PIRSR" id="PIRSR000350-3"/>
    </source>
</evidence>
<evidence type="ECO:0000256" key="5">
    <source>
        <dbReference type="ARBA" id="ARBA00022490"/>
    </source>
</evidence>
<keyword evidence="6 16" id="KW-0285">Flavoprotein</keyword>
<dbReference type="Pfam" id="PF07992">
    <property type="entry name" value="Pyr_redox_2"/>
    <property type="match status" value="1"/>
</dbReference>
<feature type="disulfide bond" description="Redox-active" evidence="15">
    <location>
        <begin position="43"/>
        <end position="48"/>
    </location>
</feature>
<evidence type="ECO:0000259" key="18">
    <source>
        <dbReference type="Pfam" id="PF07992"/>
    </source>
</evidence>
<dbReference type="EMBL" id="CP045798">
    <property type="protein sequence ID" value="QNB46948.1"/>
    <property type="molecule type" value="Genomic_DNA"/>
</dbReference>
<dbReference type="InterPro" id="IPR036188">
    <property type="entry name" value="FAD/NAD-bd_sf"/>
</dbReference>
<dbReference type="InterPro" id="IPR012999">
    <property type="entry name" value="Pyr_OxRdtase_I_AS"/>
</dbReference>
<dbReference type="InterPro" id="IPR004099">
    <property type="entry name" value="Pyr_nucl-diS_OxRdtase_dimer"/>
</dbReference>
<evidence type="ECO:0000256" key="10">
    <source>
        <dbReference type="ARBA" id="ARBA00023157"/>
    </source>
</evidence>
<dbReference type="PRINTS" id="PR00411">
    <property type="entry name" value="PNDRDTASEI"/>
</dbReference>
<evidence type="ECO:0000259" key="17">
    <source>
        <dbReference type="Pfam" id="PF02852"/>
    </source>
</evidence>
<dbReference type="KEGG" id="tfr:BR63_11875"/>
<evidence type="ECO:0000256" key="2">
    <source>
        <dbReference type="ARBA" id="ARBA00007532"/>
    </source>
</evidence>
<keyword evidence="5" id="KW-0963">Cytoplasm</keyword>
<dbReference type="NCBIfam" id="TIGR01350">
    <property type="entry name" value="lipoamide_DH"/>
    <property type="match status" value="1"/>
</dbReference>
<comment type="miscellaneous">
    <text evidence="16">The active site is a redox-active disulfide bond.</text>
</comment>
<dbReference type="PANTHER" id="PTHR22912">
    <property type="entry name" value="DISULFIDE OXIDOREDUCTASE"/>
    <property type="match status" value="1"/>
</dbReference>
<protein>
    <recommendedName>
        <fullName evidence="4 16">Dihydrolipoyl dehydrogenase</fullName>
        <ecNumber evidence="3 16">1.8.1.4</ecNumber>
    </recommendedName>
</protein>
<evidence type="ECO:0000256" key="9">
    <source>
        <dbReference type="ARBA" id="ARBA00023027"/>
    </source>
</evidence>
<dbReference type="SUPFAM" id="SSF51905">
    <property type="entry name" value="FAD/NAD(P)-binding domain"/>
    <property type="match status" value="1"/>
</dbReference>
<dbReference type="RefSeq" id="WP_034420387.1">
    <property type="nucleotide sequence ID" value="NZ_CP045798.1"/>
</dbReference>
<keyword evidence="8 16" id="KW-0560">Oxidoreductase</keyword>
<evidence type="ECO:0000256" key="12">
    <source>
        <dbReference type="ARBA" id="ARBA00049187"/>
    </source>
</evidence>
<evidence type="ECO:0000256" key="13">
    <source>
        <dbReference type="PIRSR" id="PIRSR000350-2"/>
    </source>
</evidence>
<dbReference type="SUPFAM" id="SSF55424">
    <property type="entry name" value="FAD/NAD-linked reductases, dimerisation (C-terminal) domain"/>
    <property type="match status" value="1"/>
</dbReference>
<evidence type="ECO:0000256" key="7">
    <source>
        <dbReference type="ARBA" id="ARBA00022827"/>
    </source>
</evidence>
<dbReference type="GO" id="GO:0005737">
    <property type="term" value="C:cytoplasm"/>
    <property type="evidence" value="ECO:0007669"/>
    <property type="project" value="UniProtKB-SubCell"/>
</dbReference>
<evidence type="ECO:0000313" key="19">
    <source>
        <dbReference type="EMBL" id="QNB46948.1"/>
    </source>
</evidence>
<dbReference type="PANTHER" id="PTHR22912:SF217">
    <property type="entry name" value="DIHYDROLIPOYL DEHYDROGENASE"/>
    <property type="match status" value="1"/>
</dbReference>
<feature type="binding site" evidence="14">
    <location>
        <begin position="181"/>
        <end position="188"/>
    </location>
    <ligand>
        <name>NAD(+)</name>
        <dbReference type="ChEBI" id="CHEBI:57540"/>
    </ligand>
</feature>
<evidence type="ECO:0000256" key="3">
    <source>
        <dbReference type="ARBA" id="ARBA00012608"/>
    </source>
</evidence>
<dbReference type="Gene3D" id="3.50.50.60">
    <property type="entry name" value="FAD/NAD(P)-binding domain"/>
    <property type="match status" value="2"/>
</dbReference>
<dbReference type="GO" id="GO:0006103">
    <property type="term" value="P:2-oxoglutarate metabolic process"/>
    <property type="evidence" value="ECO:0007669"/>
    <property type="project" value="TreeGrafter"/>
</dbReference>
<feature type="binding site" evidence="14">
    <location>
        <begin position="144"/>
        <end position="146"/>
    </location>
    <ligand>
        <name>FAD</name>
        <dbReference type="ChEBI" id="CHEBI:57692"/>
    </ligand>
</feature>
<dbReference type="Proteomes" id="UP000515847">
    <property type="component" value="Chromosome"/>
</dbReference>
<comment type="cofactor">
    <cofactor evidence="14 16">
        <name>FAD</name>
        <dbReference type="ChEBI" id="CHEBI:57692"/>
    </cofactor>
    <text evidence="14 16">Binds 1 FAD per subunit.</text>
</comment>
<comment type="catalytic activity">
    <reaction evidence="12 16">
        <text>N(6)-[(R)-dihydrolipoyl]-L-lysyl-[protein] + NAD(+) = N(6)-[(R)-lipoyl]-L-lysyl-[protein] + NADH + H(+)</text>
        <dbReference type="Rhea" id="RHEA:15045"/>
        <dbReference type="Rhea" id="RHEA-COMP:10474"/>
        <dbReference type="Rhea" id="RHEA-COMP:10475"/>
        <dbReference type="ChEBI" id="CHEBI:15378"/>
        <dbReference type="ChEBI" id="CHEBI:57540"/>
        <dbReference type="ChEBI" id="CHEBI:57945"/>
        <dbReference type="ChEBI" id="CHEBI:83099"/>
        <dbReference type="ChEBI" id="CHEBI:83100"/>
        <dbReference type="EC" id="1.8.1.4"/>
    </reaction>
</comment>
<accession>A0A7G6E4E4</accession>
<gene>
    <name evidence="19" type="primary">lpdA</name>
    <name evidence="19" type="ORF">BR63_11875</name>
</gene>
<dbReference type="EC" id="1.8.1.4" evidence="3 16"/>
<name>A0A7G6E4E4_THEFR</name>
<dbReference type="Gene3D" id="3.30.390.30">
    <property type="match status" value="1"/>
</dbReference>
<dbReference type="InterPro" id="IPR001100">
    <property type="entry name" value="Pyr_nuc-diS_OxRdtase"/>
</dbReference>
<keyword evidence="14" id="KW-0547">Nucleotide-binding</keyword>
<evidence type="ECO:0000256" key="8">
    <source>
        <dbReference type="ARBA" id="ARBA00023002"/>
    </source>
</evidence>
<evidence type="ECO:0000256" key="16">
    <source>
        <dbReference type="RuleBase" id="RU003692"/>
    </source>
</evidence>
<comment type="subcellular location">
    <subcellularLocation>
        <location evidence="1">Cytoplasm</location>
    </subcellularLocation>
</comment>
<feature type="active site" description="Proton acceptor" evidence="13">
    <location>
        <position position="443"/>
    </location>
</feature>
<dbReference type="InterPro" id="IPR023753">
    <property type="entry name" value="FAD/NAD-binding_dom"/>
</dbReference>
<keyword evidence="10" id="KW-1015">Disulfide bond</keyword>
<keyword evidence="11 16" id="KW-0676">Redox-active center</keyword>
<reference evidence="19 20" key="1">
    <citation type="journal article" date="2019" name="Front. Microbiol.">
        <title>Thermoanaerosceptrum fracticalcis gen. nov. sp. nov., a Novel Fumarate-Fermenting Microorganism From a Deep Fractured Carbonate Aquifer of the US Great Basin.</title>
        <authorList>
            <person name="Hamilton-Brehm S.D."/>
            <person name="Stewart L.E."/>
            <person name="Zavarin M."/>
            <person name="Caldwell M."/>
            <person name="Lawson P.A."/>
            <person name="Onstott T.C."/>
            <person name="Grzymski J."/>
            <person name="Neveux I."/>
            <person name="Lollar B.S."/>
            <person name="Russell C.E."/>
            <person name="Moser D.P."/>
        </authorList>
    </citation>
    <scope>NUCLEOTIDE SEQUENCE [LARGE SCALE GENOMIC DNA]</scope>
    <source>
        <strain evidence="19 20">DRI-13</strain>
    </source>
</reference>
<proteinExistence type="inferred from homology"/>
<keyword evidence="7 14" id="KW-0274">FAD</keyword>
<evidence type="ECO:0000256" key="1">
    <source>
        <dbReference type="ARBA" id="ARBA00004496"/>
    </source>
</evidence>